<gene>
    <name evidence="7" type="ORF">OUO13_17545</name>
</gene>
<dbReference type="Gene3D" id="3.30.565.10">
    <property type="entry name" value="Histidine kinase-like ATPase, C-terminal domain"/>
    <property type="match status" value="1"/>
</dbReference>
<dbReference type="SMART" id="SM00387">
    <property type="entry name" value="HATPase_c"/>
    <property type="match status" value="1"/>
</dbReference>
<dbReference type="PANTHER" id="PTHR43065:SF42">
    <property type="entry name" value="TWO-COMPONENT SENSOR PPRA"/>
    <property type="match status" value="1"/>
</dbReference>
<comment type="catalytic activity">
    <reaction evidence="1">
        <text>ATP + protein L-histidine = ADP + protein N-phospho-L-histidine.</text>
        <dbReference type="EC" id="2.7.13.3"/>
    </reaction>
</comment>
<dbReference type="SUPFAM" id="SSF55874">
    <property type="entry name" value="ATPase domain of HSP90 chaperone/DNA topoisomerase II/histidine kinase"/>
    <property type="match status" value="1"/>
</dbReference>
<evidence type="ECO:0000256" key="1">
    <source>
        <dbReference type="ARBA" id="ARBA00000085"/>
    </source>
</evidence>
<protein>
    <recommendedName>
        <fullName evidence="2">histidine kinase</fullName>
        <ecNumber evidence="2">2.7.13.3</ecNumber>
    </recommendedName>
</protein>
<comment type="caution">
    <text evidence="7">The sequence shown here is derived from an EMBL/GenBank/DDBJ whole genome shotgun (WGS) entry which is preliminary data.</text>
</comment>
<feature type="domain" description="Histidine kinase" evidence="6">
    <location>
        <begin position="292"/>
        <end position="535"/>
    </location>
</feature>
<evidence type="ECO:0000313" key="7">
    <source>
        <dbReference type="EMBL" id="MCY0966985.1"/>
    </source>
</evidence>
<accession>A0A9X3EHS9</accession>
<dbReference type="EC" id="2.7.13.3" evidence="2"/>
<dbReference type="PANTHER" id="PTHR43065">
    <property type="entry name" value="SENSOR HISTIDINE KINASE"/>
    <property type="match status" value="1"/>
</dbReference>
<proteinExistence type="predicted"/>
<dbReference type="SMART" id="SM00388">
    <property type="entry name" value="HisKA"/>
    <property type="match status" value="1"/>
</dbReference>
<dbReference type="InterPro" id="IPR005467">
    <property type="entry name" value="His_kinase_dom"/>
</dbReference>
<dbReference type="InterPro" id="IPR036097">
    <property type="entry name" value="HisK_dim/P_sf"/>
</dbReference>
<dbReference type="SUPFAM" id="SSF47384">
    <property type="entry name" value="Homodimeric domain of signal transducing histidine kinase"/>
    <property type="match status" value="1"/>
</dbReference>
<dbReference type="Pfam" id="PF02518">
    <property type="entry name" value="HATPase_c"/>
    <property type="match status" value="1"/>
</dbReference>
<keyword evidence="4" id="KW-0175">Coiled coil</keyword>
<dbReference type="AlphaFoldDB" id="A0A9X3EHS9"/>
<keyword evidence="7" id="KW-0067">ATP-binding</keyword>
<dbReference type="PRINTS" id="PR00344">
    <property type="entry name" value="BCTRLSENSOR"/>
</dbReference>
<dbReference type="PROSITE" id="PS50109">
    <property type="entry name" value="HIS_KIN"/>
    <property type="match status" value="1"/>
</dbReference>
<name>A0A9X3EHS9_9GAMM</name>
<keyword evidence="5" id="KW-0472">Membrane</keyword>
<feature type="coiled-coil region" evidence="4">
    <location>
        <begin position="311"/>
        <end position="338"/>
    </location>
</feature>
<keyword evidence="5" id="KW-1133">Transmembrane helix</keyword>
<evidence type="ECO:0000256" key="3">
    <source>
        <dbReference type="ARBA" id="ARBA00022553"/>
    </source>
</evidence>
<dbReference type="CDD" id="cd00082">
    <property type="entry name" value="HisKA"/>
    <property type="match status" value="1"/>
</dbReference>
<keyword evidence="5" id="KW-0812">Transmembrane</keyword>
<feature type="transmembrane region" description="Helical" evidence="5">
    <location>
        <begin position="12"/>
        <end position="32"/>
    </location>
</feature>
<keyword evidence="3" id="KW-0597">Phosphoprotein</keyword>
<reference evidence="7" key="1">
    <citation type="submission" date="2022-11" db="EMBL/GenBank/DDBJ databases">
        <title>Parathalassolutuus dongxingensis gen. nov., sp. nov., a novel member of family Oceanospirillaceae isolated from a coastal shrimp pond in Guangxi, China.</title>
        <authorList>
            <person name="Chen H."/>
        </authorList>
    </citation>
    <scope>NUCLEOTIDE SEQUENCE</scope>
    <source>
        <strain evidence="7">G-43</strain>
    </source>
</reference>
<feature type="coiled-coil region" evidence="4">
    <location>
        <begin position="217"/>
        <end position="283"/>
    </location>
</feature>
<dbReference type="InterPro" id="IPR003594">
    <property type="entry name" value="HATPase_dom"/>
</dbReference>
<keyword evidence="8" id="KW-1185">Reference proteome</keyword>
<dbReference type="EMBL" id="JAPNOA010000058">
    <property type="protein sequence ID" value="MCY0966985.1"/>
    <property type="molecule type" value="Genomic_DNA"/>
</dbReference>
<dbReference type="Proteomes" id="UP001150830">
    <property type="component" value="Unassembled WGS sequence"/>
</dbReference>
<evidence type="ECO:0000313" key="8">
    <source>
        <dbReference type="Proteomes" id="UP001150830"/>
    </source>
</evidence>
<sequence length="535" mass="59605">MGTRFTSVESKLTIYVLLFSILVGVLFSGVQIRKDYVDDHERFHQQLDNQLAYQSRQLGLALQQYHTEAIEAIFEGLLLNPAVVAVTIHDSTSGYELSGGQTADQRRQLLFEEQEVPVITIDPMSGAEVQSGVLKLWLDTNRIHQGFRERALVTAAIEVARNAFLALVLIVVLRERLTRPIKELTEHIRQLDPASSLNTKLEANLQLHEFDELVAKINSLLQAIDSEMVQRREAEQKAHYLNDKLEEKVKARTQELRDSNSRLQNSLNELQRTQRMLLQAQRMASLGHLAAGIAHEINNPVAVVYSNIATLSEYLTELIELAEQYQAVEADIADAAIRQSLETMRRAIDIEFVRDDAPELVQTSQQSLERVRNIVSELRTFADCEGQAKVAVNLAELMRQAVAELRLDAVDNIRLDTYMEGLPTVDAIPGQLRLVFRNILHNAQEAIVGNGRIEVAAEEVADGIRIVVKDSGMGMSPEDLSCAINPFFTRKEIGKGTGLGLTVAYNIMANHGGSLEIESEKGKGTSVILLLPFVG</sequence>
<dbReference type="InterPro" id="IPR004358">
    <property type="entry name" value="Sig_transdc_His_kin-like_C"/>
</dbReference>
<evidence type="ECO:0000256" key="5">
    <source>
        <dbReference type="SAM" id="Phobius"/>
    </source>
</evidence>
<evidence type="ECO:0000259" key="6">
    <source>
        <dbReference type="PROSITE" id="PS50109"/>
    </source>
</evidence>
<dbReference type="InterPro" id="IPR003661">
    <property type="entry name" value="HisK_dim/P_dom"/>
</dbReference>
<dbReference type="InterPro" id="IPR036890">
    <property type="entry name" value="HATPase_C_sf"/>
</dbReference>
<dbReference type="RefSeq" id="WP_283175191.1">
    <property type="nucleotide sequence ID" value="NZ_JAPNOA010000058.1"/>
</dbReference>
<evidence type="ECO:0000256" key="4">
    <source>
        <dbReference type="SAM" id="Coils"/>
    </source>
</evidence>
<dbReference type="Gene3D" id="1.10.287.130">
    <property type="match status" value="1"/>
</dbReference>
<dbReference type="GO" id="GO:0000155">
    <property type="term" value="F:phosphorelay sensor kinase activity"/>
    <property type="evidence" value="ECO:0007669"/>
    <property type="project" value="InterPro"/>
</dbReference>
<organism evidence="7 8">
    <name type="scientific">Parathalassolituus penaei</name>
    <dbReference type="NCBI Taxonomy" id="2997323"/>
    <lineage>
        <taxon>Bacteria</taxon>
        <taxon>Pseudomonadati</taxon>
        <taxon>Pseudomonadota</taxon>
        <taxon>Gammaproteobacteria</taxon>
        <taxon>Oceanospirillales</taxon>
        <taxon>Oceanospirillaceae</taxon>
        <taxon>Parathalassolituus</taxon>
    </lineage>
</organism>
<evidence type="ECO:0000256" key="2">
    <source>
        <dbReference type="ARBA" id="ARBA00012438"/>
    </source>
</evidence>
<keyword evidence="7" id="KW-0547">Nucleotide-binding</keyword>
<dbReference type="GO" id="GO:0005524">
    <property type="term" value="F:ATP binding"/>
    <property type="evidence" value="ECO:0007669"/>
    <property type="project" value="UniProtKB-KW"/>
</dbReference>